<dbReference type="EMBL" id="QPKB01000008">
    <property type="protein sequence ID" value="RWR91177.1"/>
    <property type="molecule type" value="Genomic_DNA"/>
</dbReference>
<dbReference type="GO" id="GO:0016740">
    <property type="term" value="F:transferase activity"/>
    <property type="evidence" value="ECO:0007669"/>
    <property type="project" value="UniProtKB-KW"/>
</dbReference>
<dbReference type="AlphaFoldDB" id="A0A443PK76"/>
<name>A0A443PK76_9MAGN</name>
<dbReference type="STRING" id="337451.A0A443PK76"/>
<keyword evidence="3" id="KW-1185">Reference proteome</keyword>
<dbReference type="Gene3D" id="3.30.559.10">
    <property type="entry name" value="Chloramphenicol acetyltransferase-like domain"/>
    <property type="match status" value="1"/>
</dbReference>
<proteinExistence type="predicted"/>
<dbReference type="Proteomes" id="UP000283530">
    <property type="component" value="Unassembled WGS sequence"/>
</dbReference>
<evidence type="ECO:0000313" key="2">
    <source>
        <dbReference type="EMBL" id="RWR91177.1"/>
    </source>
</evidence>
<dbReference type="PANTHER" id="PTHR31896:SF12">
    <property type="entry name" value="HXXXD-TYPE ACYL-TRANSFERASE FAMILY PROTEIN"/>
    <property type="match status" value="1"/>
</dbReference>
<dbReference type="InterPro" id="IPR051283">
    <property type="entry name" value="Sec_Metabolite_Acyltrans"/>
</dbReference>
<evidence type="ECO:0000256" key="1">
    <source>
        <dbReference type="ARBA" id="ARBA00022679"/>
    </source>
</evidence>
<dbReference type="PANTHER" id="PTHR31896">
    <property type="entry name" value="FAMILY REGULATORY PROTEIN, PUTATIVE (AFU_ORTHOLOGUE AFUA_3G14730)-RELATED"/>
    <property type="match status" value="1"/>
</dbReference>
<keyword evidence="1" id="KW-0808">Transferase</keyword>
<evidence type="ECO:0000313" key="3">
    <source>
        <dbReference type="Proteomes" id="UP000283530"/>
    </source>
</evidence>
<organism evidence="2 3">
    <name type="scientific">Cinnamomum micranthum f. kanehirae</name>
    <dbReference type="NCBI Taxonomy" id="337451"/>
    <lineage>
        <taxon>Eukaryota</taxon>
        <taxon>Viridiplantae</taxon>
        <taxon>Streptophyta</taxon>
        <taxon>Embryophyta</taxon>
        <taxon>Tracheophyta</taxon>
        <taxon>Spermatophyta</taxon>
        <taxon>Magnoliopsida</taxon>
        <taxon>Magnoliidae</taxon>
        <taxon>Laurales</taxon>
        <taxon>Lauraceae</taxon>
        <taxon>Cinnamomum</taxon>
    </lineage>
</organism>
<reference evidence="2 3" key="1">
    <citation type="journal article" date="2019" name="Nat. Plants">
        <title>Stout camphor tree genome fills gaps in understanding of flowering plant genome evolution.</title>
        <authorList>
            <person name="Chaw S.M."/>
            <person name="Liu Y.C."/>
            <person name="Wu Y.W."/>
            <person name="Wang H.Y."/>
            <person name="Lin C.I."/>
            <person name="Wu C.S."/>
            <person name="Ke H.M."/>
            <person name="Chang L.Y."/>
            <person name="Hsu C.Y."/>
            <person name="Yang H.T."/>
            <person name="Sudianto E."/>
            <person name="Hsu M.H."/>
            <person name="Wu K.P."/>
            <person name="Wang L.N."/>
            <person name="Leebens-Mack J.H."/>
            <person name="Tsai I.J."/>
        </authorList>
    </citation>
    <scope>NUCLEOTIDE SEQUENCE [LARGE SCALE GENOMIC DNA]</scope>
    <source>
        <strain evidence="3">cv. Chaw 1501</strain>
        <tissue evidence="2">Young leaves</tissue>
    </source>
</reference>
<dbReference type="InterPro" id="IPR023213">
    <property type="entry name" value="CAT-like_dom_sf"/>
</dbReference>
<protein>
    <submittedName>
        <fullName evidence="2">Uncharacterized protein</fullName>
    </submittedName>
</protein>
<sequence length="101" mass="11812">MNYSQFECLLNELGNYAFNHVVEDGTTFFTHFLNMWSEITRRGEGNECISAPPFTQRWFCDLDPSLVRLPFSEANEFIERFSPPPLSKMILHFTAQSKTRL</sequence>
<comment type="caution">
    <text evidence="2">The sequence shown here is derived from an EMBL/GenBank/DDBJ whole genome shotgun (WGS) entry which is preliminary data.</text>
</comment>
<gene>
    <name evidence="2" type="ORF">CKAN_02032100</name>
</gene>
<accession>A0A443PK76</accession>
<dbReference type="OrthoDB" id="1862401at2759"/>